<organism evidence="6 7">
    <name type="scientific">Bacteroides fragilis</name>
    <dbReference type="NCBI Taxonomy" id="817"/>
    <lineage>
        <taxon>Bacteria</taxon>
        <taxon>Pseudomonadati</taxon>
        <taxon>Bacteroidota</taxon>
        <taxon>Bacteroidia</taxon>
        <taxon>Bacteroidales</taxon>
        <taxon>Bacteroidaceae</taxon>
        <taxon>Bacteroides</taxon>
    </lineage>
</organism>
<dbReference type="Pfam" id="PF01370">
    <property type="entry name" value="Epimerase"/>
    <property type="match status" value="1"/>
</dbReference>
<dbReference type="PANTHER" id="PTHR43078:SF6">
    <property type="entry name" value="UDP-GLUCURONIC ACID DECARBOXYLASE 1"/>
    <property type="match status" value="1"/>
</dbReference>
<dbReference type="PANTHER" id="PTHR43078">
    <property type="entry name" value="UDP-GLUCURONIC ACID DECARBOXYLASE-RELATED"/>
    <property type="match status" value="1"/>
</dbReference>
<protein>
    <submittedName>
        <fullName evidence="6">NAD(P)-dependent oxidoreductase</fullName>
    </submittedName>
</protein>
<comment type="cofactor">
    <cofactor evidence="1">
        <name>NAD(+)</name>
        <dbReference type="ChEBI" id="CHEBI:57540"/>
    </cofactor>
</comment>
<dbReference type="AlphaFoldDB" id="A0A5M5Q6G1"/>
<dbReference type="Proteomes" id="UP000479773">
    <property type="component" value="Unassembled WGS sequence"/>
</dbReference>
<dbReference type="InterPro" id="IPR001509">
    <property type="entry name" value="Epimerase_deHydtase"/>
</dbReference>
<evidence type="ECO:0000313" key="7">
    <source>
        <dbReference type="Proteomes" id="UP000479773"/>
    </source>
</evidence>
<dbReference type="GO" id="GO:0070403">
    <property type="term" value="F:NAD+ binding"/>
    <property type="evidence" value="ECO:0007669"/>
    <property type="project" value="InterPro"/>
</dbReference>
<evidence type="ECO:0000256" key="3">
    <source>
        <dbReference type="ARBA" id="ARBA00023027"/>
    </source>
</evidence>
<evidence type="ECO:0000259" key="5">
    <source>
        <dbReference type="Pfam" id="PF01370"/>
    </source>
</evidence>
<dbReference type="EMBL" id="VWEQ01000001">
    <property type="protein sequence ID" value="KAA4756190.1"/>
    <property type="molecule type" value="Genomic_DNA"/>
</dbReference>
<dbReference type="InterPro" id="IPR044516">
    <property type="entry name" value="UXS-like"/>
</dbReference>
<proteinExistence type="predicted"/>
<dbReference type="GO" id="GO:0005737">
    <property type="term" value="C:cytoplasm"/>
    <property type="evidence" value="ECO:0007669"/>
    <property type="project" value="TreeGrafter"/>
</dbReference>
<evidence type="ECO:0000313" key="6">
    <source>
        <dbReference type="EMBL" id="KAA4756190.1"/>
    </source>
</evidence>
<dbReference type="SUPFAM" id="SSF51735">
    <property type="entry name" value="NAD(P)-binding Rossmann-fold domains"/>
    <property type="match status" value="1"/>
</dbReference>
<reference evidence="6 7" key="1">
    <citation type="journal article" date="2019" name="Nat. Med.">
        <title>A library of human gut bacterial isolates paired with longitudinal multiomics data enables mechanistic microbiome research.</title>
        <authorList>
            <person name="Poyet M."/>
            <person name="Groussin M."/>
            <person name="Gibbons S.M."/>
            <person name="Avila-Pacheco J."/>
            <person name="Jiang X."/>
            <person name="Kearney S.M."/>
            <person name="Perrotta A.R."/>
            <person name="Berdy B."/>
            <person name="Zhao S."/>
            <person name="Lieberman T.D."/>
            <person name="Swanson P.K."/>
            <person name="Smith M."/>
            <person name="Roesemann S."/>
            <person name="Alexander J.E."/>
            <person name="Rich S.A."/>
            <person name="Livny J."/>
            <person name="Vlamakis H."/>
            <person name="Clish C."/>
            <person name="Bullock K."/>
            <person name="Deik A."/>
            <person name="Scott J."/>
            <person name="Pierce K.A."/>
            <person name="Xavier R.J."/>
            <person name="Alm E.J."/>
        </authorList>
    </citation>
    <scope>NUCLEOTIDE SEQUENCE [LARGE SCALE GENOMIC DNA]</scope>
    <source>
        <strain evidence="6 7">BIOML-A106</strain>
    </source>
</reference>
<keyword evidence="4" id="KW-0456">Lyase</keyword>
<dbReference type="GO" id="GO:0042732">
    <property type="term" value="P:D-xylose metabolic process"/>
    <property type="evidence" value="ECO:0007669"/>
    <property type="project" value="InterPro"/>
</dbReference>
<feature type="domain" description="NAD-dependent epimerase/dehydratase" evidence="5">
    <location>
        <begin position="29"/>
        <end position="268"/>
    </location>
</feature>
<dbReference type="GO" id="GO:0048040">
    <property type="term" value="F:UDP-glucuronate decarboxylase activity"/>
    <property type="evidence" value="ECO:0007669"/>
    <property type="project" value="TreeGrafter"/>
</dbReference>
<keyword evidence="2" id="KW-0210">Decarboxylase</keyword>
<dbReference type="Gene3D" id="3.40.50.720">
    <property type="entry name" value="NAD(P)-binding Rossmann-like Domain"/>
    <property type="match status" value="1"/>
</dbReference>
<comment type="caution">
    <text evidence="6">The sequence shown here is derived from an EMBL/GenBank/DDBJ whole genome shotgun (WGS) entry which is preliminary data.</text>
</comment>
<gene>
    <name evidence="6" type="ORF">F3B44_00090</name>
</gene>
<evidence type="ECO:0000256" key="2">
    <source>
        <dbReference type="ARBA" id="ARBA00022793"/>
    </source>
</evidence>
<sequence>MILNNVEKQELTRYAEAYDFSSCIKNCSVLVTGSSGMIGTGIIKWLLYINLTCNANVHIFASTRRPEQSFPYVDSSDNIDIISYGNELTELADCHIDYIIHAASPTDKLYYVQHPIETLDVIVNGTKRILDIAHIKHSEFVYLSSVEVYGCVNSEKPIPEEYVGNIDPSSIRNCYPIGKKTAELLTLSYVEEYGVKAQIVRLSSVQGLFQSLRDTKVYNEILNCILSNSNFQLHSLGTTRKSFIYTLDAISAIFIVLTKGKEGGIYNVTNPSLLYTVRELASQLFRHYNTSCIVLDSVSKQNEIQYLHNLSFVQDVTKVKELGWECLSDLYHIYDVDIERNKKYSYDIRKNTKPG</sequence>
<accession>A0A5M5Q6G1</accession>
<evidence type="ECO:0000256" key="4">
    <source>
        <dbReference type="ARBA" id="ARBA00023239"/>
    </source>
</evidence>
<keyword evidence="3" id="KW-0520">NAD</keyword>
<dbReference type="InterPro" id="IPR036291">
    <property type="entry name" value="NAD(P)-bd_dom_sf"/>
</dbReference>
<name>A0A5M5Q6G1_BACFG</name>
<evidence type="ECO:0000256" key="1">
    <source>
        <dbReference type="ARBA" id="ARBA00001911"/>
    </source>
</evidence>